<dbReference type="InterPro" id="IPR005162">
    <property type="entry name" value="Retrotrans_gag_dom"/>
</dbReference>
<dbReference type="OrthoDB" id="1934635at2759"/>
<dbReference type="Pfam" id="PF03732">
    <property type="entry name" value="Retrotrans_gag"/>
    <property type="match status" value="1"/>
</dbReference>
<evidence type="ECO:0000256" key="1">
    <source>
        <dbReference type="SAM" id="MobiDB-lite"/>
    </source>
</evidence>
<comment type="caution">
    <text evidence="3">The sequence shown here is derived from an EMBL/GenBank/DDBJ whole genome shotgun (WGS) entry which is preliminary data.</text>
</comment>
<feature type="region of interest" description="Disordered" evidence="1">
    <location>
        <begin position="255"/>
        <end position="285"/>
    </location>
</feature>
<dbReference type="CDD" id="cd00303">
    <property type="entry name" value="retropepsin_like"/>
    <property type="match status" value="1"/>
</dbReference>
<keyword evidence="4" id="KW-1185">Reference proteome</keyword>
<organism evidence="3 4">
    <name type="scientific">Protea cynaroides</name>
    <dbReference type="NCBI Taxonomy" id="273540"/>
    <lineage>
        <taxon>Eukaryota</taxon>
        <taxon>Viridiplantae</taxon>
        <taxon>Streptophyta</taxon>
        <taxon>Embryophyta</taxon>
        <taxon>Tracheophyta</taxon>
        <taxon>Spermatophyta</taxon>
        <taxon>Magnoliopsida</taxon>
        <taxon>Proteales</taxon>
        <taxon>Proteaceae</taxon>
        <taxon>Protea</taxon>
    </lineage>
</organism>
<feature type="domain" description="Retrotransposon gag" evidence="2">
    <location>
        <begin position="125"/>
        <end position="222"/>
    </location>
</feature>
<evidence type="ECO:0000313" key="4">
    <source>
        <dbReference type="Proteomes" id="UP001141806"/>
    </source>
</evidence>
<name>A0A9Q0JZY8_9MAGN</name>
<sequence length="454" mass="52598">MSVPSSSSNMINRERDGILMELMRGMKEIKEELRFLRESQTTGSNRLKTEETHIVQAPIATRQNIEKKLQDQGRYDSNNQWLDDLDLDVDEFDGRLCPNDFLDWLTKMDDFFDLLEMPENRRVLFAKLKLKGIARVWWNNVEDSLCRKGIPSIINWEEMKLKMKKRFLPPNYKESLFQELFLLRQETKSVEEYASKFEELSYQNHMIEPDWQTLVRFKIGLHPEIQLNMVTFQPHRLIDAVDLALRIEENLNQNSSGSSVIGKRNKNRVQTQASQSDQKEREEHDECLLQRNNPIRTNAYCRGKVLTMVIASGSEGNYVSQCIVNELQLQTEAHPCPYIASCLGNGPEFVVRKRCLVSISLKNFADDILCDIIPMKTAHLILGRPWLYDNDAVCGGRENTCTIDRNGQRFIWRPMKPSGETATTQVSYTIIRKNLTKVETQKSKGKSTPKKEAN</sequence>
<dbReference type="InterPro" id="IPR021109">
    <property type="entry name" value="Peptidase_aspartic_dom_sf"/>
</dbReference>
<dbReference type="AlphaFoldDB" id="A0A9Q0JZY8"/>
<protein>
    <recommendedName>
        <fullName evidence="2">Retrotransposon gag domain-containing protein</fullName>
    </recommendedName>
</protein>
<evidence type="ECO:0000313" key="3">
    <source>
        <dbReference type="EMBL" id="KAJ4956418.1"/>
    </source>
</evidence>
<proteinExistence type="predicted"/>
<evidence type="ECO:0000259" key="2">
    <source>
        <dbReference type="Pfam" id="PF03732"/>
    </source>
</evidence>
<accession>A0A9Q0JZY8</accession>
<dbReference type="Proteomes" id="UP001141806">
    <property type="component" value="Unassembled WGS sequence"/>
</dbReference>
<reference evidence="3" key="1">
    <citation type="journal article" date="2023" name="Plant J.">
        <title>The genome of the king protea, Protea cynaroides.</title>
        <authorList>
            <person name="Chang J."/>
            <person name="Duong T.A."/>
            <person name="Schoeman C."/>
            <person name="Ma X."/>
            <person name="Roodt D."/>
            <person name="Barker N."/>
            <person name="Li Z."/>
            <person name="Van de Peer Y."/>
            <person name="Mizrachi E."/>
        </authorList>
    </citation>
    <scope>NUCLEOTIDE SEQUENCE</scope>
    <source>
        <tissue evidence="3">Young leaves</tissue>
    </source>
</reference>
<gene>
    <name evidence="3" type="ORF">NE237_013201</name>
</gene>
<dbReference type="PANTHER" id="PTHR35046">
    <property type="entry name" value="ZINC KNUCKLE (CCHC-TYPE) FAMILY PROTEIN"/>
    <property type="match status" value="1"/>
</dbReference>
<dbReference type="PANTHER" id="PTHR35046:SF26">
    <property type="entry name" value="RNA-DIRECTED DNA POLYMERASE"/>
    <property type="match status" value="1"/>
</dbReference>
<dbReference type="Gene3D" id="2.40.70.10">
    <property type="entry name" value="Acid Proteases"/>
    <property type="match status" value="1"/>
</dbReference>
<dbReference type="EMBL" id="JAMYWD010000011">
    <property type="protein sequence ID" value="KAJ4956418.1"/>
    <property type="molecule type" value="Genomic_DNA"/>
</dbReference>